<name>A0A0G4GDA0_VITBC</name>
<proteinExistence type="predicted"/>
<evidence type="ECO:0000313" key="3">
    <source>
        <dbReference type="Proteomes" id="UP000041254"/>
    </source>
</evidence>
<dbReference type="VEuPathDB" id="CryptoDB:Vbra_17445"/>
<gene>
    <name evidence="2" type="ORF">Vbra_17445</name>
</gene>
<dbReference type="OrthoDB" id="360147at2759"/>
<evidence type="ECO:0000313" key="2">
    <source>
        <dbReference type="EMBL" id="CEM27245.1"/>
    </source>
</evidence>
<dbReference type="InParanoid" id="A0A0G4GDA0"/>
<dbReference type="AlphaFoldDB" id="A0A0G4GDA0"/>
<keyword evidence="3" id="KW-1185">Reference proteome</keyword>
<feature type="compositionally biased region" description="Basic and acidic residues" evidence="1">
    <location>
        <begin position="221"/>
        <end position="230"/>
    </location>
</feature>
<protein>
    <submittedName>
        <fullName evidence="2">Uncharacterized protein</fullName>
    </submittedName>
</protein>
<organism evidence="2 3">
    <name type="scientific">Vitrella brassicaformis (strain CCMP3155)</name>
    <dbReference type="NCBI Taxonomy" id="1169540"/>
    <lineage>
        <taxon>Eukaryota</taxon>
        <taxon>Sar</taxon>
        <taxon>Alveolata</taxon>
        <taxon>Colpodellida</taxon>
        <taxon>Vitrellaceae</taxon>
        <taxon>Vitrella</taxon>
    </lineage>
</organism>
<evidence type="ECO:0000256" key="1">
    <source>
        <dbReference type="SAM" id="MobiDB-lite"/>
    </source>
</evidence>
<accession>A0A0G4GDA0</accession>
<dbReference type="Proteomes" id="UP000041254">
    <property type="component" value="Unassembled WGS sequence"/>
</dbReference>
<feature type="region of interest" description="Disordered" evidence="1">
    <location>
        <begin position="215"/>
        <end position="314"/>
    </location>
</feature>
<feature type="compositionally biased region" description="Basic and acidic residues" evidence="1">
    <location>
        <begin position="274"/>
        <end position="283"/>
    </location>
</feature>
<dbReference type="EMBL" id="CDMY01000634">
    <property type="protein sequence ID" value="CEM27245.1"/>
    <property type="molecule type" value="Genomic_DNA"/>
</dbReference>
<sequence length="314" mass="34812">MPDHIASAASLQTVRVKGRSGSTTMFRALVRRASSTAVAKAPPQPASKAPPREKVPDCMVSFGVQDQKLTFISHPGVMAIARLTELGPIVMWRGHLTQEHVDAFAEFDDELARKAQIAVDHDLPVNMIELEYIERPGYLDRLLKDKAQLEEIRREVMAMPPGDYSQPKSVEGYKRPDIGIEQRGWPPPMEGMHLFDGKLTSGTPLPEERERLMREGFLPSDKPEHKEYQRQKAKAGKGPSITVKMDLASRRPIIESIEAQPKQLPKQAEFIPEPQKKLEDAKAKPTQPEQTEAKGKKEPPAAGAGAKPAEGKKA</sequence>
<reference evidence="2 3" key="1">
    <citation type="submission" date="2014-11" db="EMBL/GenBank/DDBJ databases">
        <authorList>
            <person name="Zhu J."/>
            <person name="Qi W."/>
            <person name="Song R."/>
        </authorList>
    </citation>
    <scope>NUCLEOTIDE SEQUENCE [LARGE SCALE GENOMIC DNA]</scope>
</reference>